<feature type="transmembrane region" description="Helical" evidence="6">
    <location>
        <begin position="900"/>
        <end position="919"/>
    </location>
</feature>
<evidence type="ECO:0000256" key="4">
    <source>
        <dbReference type="ARBA" id="ARBA00023136"/>
    </source>
</evidence>
<feature type="domain" description="Integral membrane bound transporter" evidence="9">
    <location>
        <begin position="925"/>
        <end position="1058"/>
    </location>
</feature>
<accession>A0A9P7B376</accession>
<dbReference type="Proteomes" id="UP000777482">
    <property type="component" value="Unassembled WGS sequence"/>
</dbReference>
<evidence type="ECO:0000256" key="5">
    <source>
        <dbReference type="SAM" id="MobiDB-lite"/>
    </source>
</evidence>
<dbReference type="Pfam" id="PF13515">
    <property type="entry name" value="FUSC_2"/>
    <property type="match status" value="1"/>
</dbReference>
<feature type="transmembrane region" description="Helical" evidence="6">
    <location>
        <begin position="311"/>
        <end position="336"/>
    </location>
</feature>
<organism evidence="10 11">
    <name type="scientific">Rhodotorula mucilaginosa</name>
    <name type="common">Yeast</name>
    <name type="synonym">Rhodotorula rubra</name>
    <dbReference type="NCBI Taxonomy" id="5537"/>
    <lineage>
        <taxon>Eukaryota</taxon>
        <taxon>Fungi</taxon>
        <taxon>Dikarya</taxon>
        <taxon>Basidiomycota</taxon>
        <taxon>Pucciniomycotina</taxon>
        <taxon>Microbotryomycetes</taxon>
        <taxon>Sporidiobolales</taxon>
        <taxon>Sporidiobolaceae</taxon>
        <taxon>Rhodotorula</taxon>
    </lineage>
</organism>
<feature type="transmembrane region" description="Helical" evidence="6">
    <location>
        <begin position="980"/>
        <end position="999"/>
    </location>
</feature>
<evidence type="ECO:0000256" key="1">
    <source>
        <dbReference type="ARBA" id="ARBA00004141"/>
    </source>
</evidence>
<keyword evidence="2 6" id="KW-0812">Transmembrane</keyword>
<dbReference type="InterPro" id="IPR018820">
    <property type="entry name" value="BRE4-related_DUF2421"/>
</dbReference>
<evidence type="ECO:0000313" key="10">
    <source>
        <dbReference type="EMBL" id="KAG0656079.1"/>
    </source>
</evidence>
<sequence>MQATSPSSILSADKSRRPRFSLADDTDDDEDVQTPSRNETSPRHPPSIVISGEASRRSESRDRHVGFAAAPIINETPSPGDAAPSLEREREGGTDPEKKSPPSSSENSYPPTGRHAFDKPEFATQPPGPPPAQKEKKKGRLPALPGFMAWIPRNFNWKGFRPVVRSSIAAWCGLLLMLCGPSQRALGQASFLVLIVSTISPASQPIASQLETVFFQIFFVSLGWAWACLALAIAHASRSTYKFTQAEFQAYSVQRFGQPGMTAAQIQLAASEAIFRGEFIEAAPGAVCAIFLGAGCGFFLWLRGYAGPGPLIFGVIFAMILLIITLTIGALFPYAYYSVGTVFFYPFAAQEAIILACTFLVFPETLAHQFTDRLIAALQPLQTVIRDQKEMLRANPRTSEWLRFQTLKGNANAAVAAVGLLGASEANLSREVSFGRVNGRDLSMILQSMRILVARTSGFVFFYEIVEKHLHRDGDSDTKRGPEVDDLVVRLGRSRAGTPNGTPTTSRPQSLELERDADESDTGDDHAQQLGTALQAVRERDPERNGSPSRPGRTFDRAHSSPGPRRAGISSDSLAELDDRHSSRTSQRGDHGPPSPGTRTAQYHQGHYFPHAHRRHHRSRGEEKRRSRSRTRHGKHSSSHASLPGLLHDVLHPQVDVRPVGVVESTVYADLEDYLSNPRDEEHLEEIIRLLCAASEPLIGTVEESIVHLIEVLHRFKSFDDTWRATFRYNAEETDQTIRVSQQHLDKLKAAITEYRDTKRLDVVRPFAKLFDPFGSETRGSEYGGEELQAPSHRGLFWAFQYEHCLIGWSEALVDIFETVLRFEKKRRRPRLWFPNLRKAKFRSQQVDNYADEDPEDLRELDTRAFSSVRNPDYKAPQTWAQHIGVRLDHLGDIVTRRDVLFGVKMAIVIGLCSMPAMFPTTSLFFYRERGVWVLIMICLTANQFLGDVLFGYVVRVFGTLAGTAIGLCLWSIAAQRGRGNPFAVGAVCAVAFPPIFFYRVHMQPIMTAILPSVTIMLVIGYSWQNAHNPSLSSIGYGWNVAWRRCVCVMIGITVAFISSFIPPSSRQKVSIRRSYAKVVYRMGDVVCQIISFANCKAGPTKPPKIIVNNLAALRLRVNRTVQARAMARYEISLQGAWPSKLYAAVQTHVMEMLDLLGQLAMVISKLDQRWTKALLHRSQLANPRFLQDLLSSLQLISLALDRGTPLPYIYNPLLERFLRSPEAIASGHANGYGYEIQLGDDDVEDLPRHVDFRTICSLEYLRFSSGVSHVYAIINRLDRLMFTVKSLVGENYLLYGLDPRSDLGERQGLLDEDHFHGGPDSRRSSFERTNSSLV</sequence>
<feature type="transmembrane region" description="Helical" evidence="6">
    <location>
        <begin position="1042"/>
        <end position="1063"/>
    </location>
</feature>
<dbReference type="OrthoDB" id="2274698at2759"/>
<evidence type="ECO:0008006" key="12">
    <source>
        <dbReference type="Google" id="ProtNLM"/>
    </source>
</evidence>
<reference evidence="10 11" key="1">
    <citation type="submission" date="2020-11" db="EMBL/GenBank/DDBJ databases">
        <title>Kefir isolates.</title>
        <authorList>
            <person name="Marcisauskas S."/>
            <person name="Kim Y."/>
            <person name="Blasche S."/>
        </authorList>
    </citation>
    <scope>NUCLEOTIDE SEQUENCE [LARGE SCALE GENOMIC DNA]</scope>
    <source>
        <strain evidence="10 11">KR</strain>
    </source>
</reference>
<feature type="transmembrane region" description="Helical" evidence="6">
    <location>
        <begin position="1006"/>
        <end position="1022"/>
    </location>
</feature>
<keyword evidence="4 6" id="KW-0472">Membrane</keyword>
<feature type="transmembrane region" description="Helical" evidence="6">
    <location>
        <begin position="214"/>
        <end position="234"/>
    </location>
</feature>
<proteinExistence type="predicted"/>
<feature type="compositionally biased region" description="Basic and acidic residues" evidence="5">
    <location>
        <begin position="577"/>
        <end position="591"/>
    </location>
</feature>
<evidence type="ECO:0000259" key="7">
    <source>
        <dbReference type="Pfam" id="PF10334"/>
    </source>
</evidence>
<evidence type="ECO:0000313" key="11">
    <source>
        <dbReference type="Proteomes" id="UP000777482"/>
    </source>
</evidence>
<feature type="transmembrane region" description="Helical" evidence="6">
    <location>
        <begin position="953"/>
        <end position="974"/>
    </location>
</feature>
<feature type="domain" description="DUF2421" evidence="7">
    <location>
        <begin position="1067"/>
        <end position="1293"/>
    </location>
</feature>
<feature type="compositionally biased region" description="Polar residues" evidence="5">
    <location>
        <begin position="497"/>
        <end position="509"/>
    </location>
</feature>
<dbReference type="Pfam" id="PF10334">
    <property type="entry name" value="BRE4"/>
    <property type="match status" value="1"/>
</dbReference>
<feature type="compositionally biased region" description="Polar residues" evidence="5">
    <location>
        <begin position="1"/>
        <end position="10"/>
    </location>
</feature>
<evidence type="ECO:0000259" key="9">
    <source>
        <dbReference type="Pfam" id="PF13515"/>
    </source>
</evidence>
<dbReference type="PANTHER" id="PTHR37994:SF1">
    <property type="entry name" value="ER TRANSPORTER 6TM N-TERMINAL DOMAIN-CONTAINING PROTEIN"/>
    <property type="match status" value="1"/>
</dbReference>
<dbReference type="Pfam" id="PF10337">
    <property type="entry name" value="ArAE_2_N"/>
    <property type="match status" value="1"/>
</dbReference>
<dbReference type="PANTHER" id="PTHR37994">
    <property type="entry name" value="ARAE_2_N DOMAIN-CONTAINING PROTEIN-RELATED"/>
    <property type="match status" value="1"/>
</dbReference>
<feature type="compositionally biased region" description="Basic and acidic residues" evidence="5">
    <location>
        <begin position="54"/>
        <end position="65"/>
    </location>
</feature>
<feature type="compositionally biased region" description="Low complexity" evidence="5">
    <location>
        <begin position="101"/>
        <end position="111"/>
    </location>
</feature>
<evidence type="ECO:0000256" key="6">
    <source>
        <dbReference type="SAM" id="Phobius"/>
    </source>
</evidence>
<gene>
    <name evidence="10" type="ORF">C6P46_000447</name>
</gene>
<evidence type="ECO:0000259" key="8">
    <source>
        <dbReference type="Pfam" id="PF10337"/>
    </source>
</evidence>
<feature type="compositionally biased region" description="Basic and acidic residues" evidence="5">
    <location>
        <begin position="1314"/>
        <end position="1327"/>
    </location>
</feature>
<comment type="subcellular location">
    <subcellularLocation>
        <location evidence="1">Membrane</location>
        <topology evidence="1">Multi-pass membrane protein</topology>
    </subcellularLocation>
</comment>
<feature type="compositionally biased region" description="Basic residues" evidence="5">
    <location>
        <begin position="626"/>
        <end position="638"/>
    </location>
</feature>
<protein>
    <recommendedName>
        <fullName evidence="12">ER transporter 6TM N-terminal domain-containing protein</fullName>
    </recommendedName>
</protein>
<dbReference type="InterPro" id="IPR018823">
    <property type="entry name" value="ArAE_2_N"/>
</dbReference>
<dbReference type="GO" id="GO:0016020">
    <property type="term" value="C:membrane"/>
    <property type="evidence" value="ECO:0007669"/>
    <property type="project" value="UniProtKB-SubCell"/>
</dbReference>
<feature type="compositionally biased region" description="Basic residues" evidence="5">
    <location>
        <begin position="610"/>
        <end position="619"/>
    </location>
</feature>
<dbReference type="EMBL" id="PUHQ01000104">
    <property type="protein sequence ID" value="KAG0656079.1"/>
    <property type="molecule type" value="Genomic_DNA"/>
</dbReference>
<feature type="transmembrane region" description="Helical" evidence="6">
    <location>
        <begin position="282"/>
        <end position="302"/>
    </location>
</feature>
<name>A0A9P7B376_RHOMI</name>
<feature type="region of interest" description="Disordered" evidence="5">
    <location>
        <begin position="1"/>
        <end position="139"/>
    </location>
</feature>
<evidence type="ECO:0000256" key="3">
    <source>
        <dbReference type="ARBA" id="ARBA00022989"/>
    </source>
</evidence>
<feature type="transmembrane region" description="Helical" evidence="6">
    <location>
        <begin position="931"/>
        <end position="946"/>
    </location>
</feature>
<feature type="transmembrane region" description="Helical" evidence="6">
    <location>
        <begin position="342"/>
        <end position="362"/>
    </location>
</feature>
<comment type="caution">
    <text evidence="10">The sequence shown here is derived from an EMBL/GenBank/DDBJ whole genome shotgun (WGS) entry which is preliminary data.</text>
</comment>
<evidence type="ECO:0000256" key="2">
    <source>
        <dbReference type="ARBA" id="ARBA00022692"/>
    </source>
</evidence>
<feature type="region of interest" description="Disordered" evidence="5">
    <location>
        <begin position="1314"/>
        <end position="1335"/>
    </location>
</feature>
<keyword evidence="3 6" id="KW-1133">Transmembrane helix</keyword>
<dbReference type="InterPro" id="IPR049453">
    <property type="entry name" value="Memb_transporter_dom"/>
</dbReference>
<feature type="domain" description="Putative ER transporter 6TM N-terminal" evidence="8">
    <location>
        <begin position="149"/>
        <end position="471"/>
    </location>
</feature>
<feature type="compositionally biased region" description="Basic and acidic residues" evidence="5">
    <location>
        <begin position="86"/>
        <end position="100"/>
    </location>
</feature>
<feature type="region of interest" description="Disordered" evidence="5">
    <location>
        <begin position="491"/>
        <end position="646"/>
    </location>
</feature>
<keyword evidence="11" id="KW-1185">Reference proteome</keyword>